<comment type="caution">
    <text evidence="2">The sequence shown here is derived from an EMBL/GenBank/DDBJ whole genome shotgun (WGS) entry which is preliminary data.</text>
</comment>
<accession>A0A8J3MQL4</accession>
<dbReference type="EMBL" id="BNJF01000001">
    <property type="protein sequence ID" value="GHO42896.1"/>
    <property type="molecule type" value="Genomic_DNA"/>
</dbReference>
<dbReference type="Proteomes" id="UP000612362">
    <property type="component" value="Unassembled WGS sequence"/>
</dbReference>
<sequence length="166" mass="18597">MAKFWGIIIVGIFIYAVALIGAIILSRFDPLKDYRWKREKSMEKVLLRFGIDYAHGLLIGLFFVLATIVTGGLAFYTTKTSDALPHDMYIMVSELFGWFSNGFFVIAGLTALIWVLGALGTTIVGNKGARGRGLGLLTSLIVLVWEYLYGHQWYQAFLHWNPGLLS</sequence>
<keyword evidence="3" id="KW-1185">Reference proteome</keyword>
<dbReference type="RefSeq" id="WP_220192394.1">
    <property type="nucleotide sequence ID" value="NZ_BNJF01000001.1"/>
</dbReference>
<evidence type="ECO:0000313" key="2">
    <source>
        <dbReference type="EMBL" id="GHO42896.1"/>
    </source>
</evidence>
<keyword evidence="1" id="KW-1133">Transmembrane helix</keyword>
<feature type="transmembrane region" description="Helical" evidence="1">
    <location>
        <begin position="131"/>
        <end position="150"/>
    </location>
</feature>
<dbReference type="AlphaFoldDB" id="A0A8J3MQL4"/>
<feature type="transmembrane region" description="Helical" evidence="1">
    <location>
        <begin position="96"/>
        <end position="119"/>
    </location>
</feature>
<feature type="transmembrane region" description="Helical" evidence="1">
    <location>
        <begin position="49"/>
        <end position="76"/>
    </location>
</feature>
<name>A0A8J3MQL4_9CHLR</name>
<gene>
    <name evidence="2" type="ORF">KSX_10590</name>
</gene>
<proteinExistence type="predicted"/>
<evidence type="ECO:0000256" key="1">
    <source>
        <dbReference type="SAM" id="Phobius"/>
    </source>
</evidence>
<keyword evidence="1" id="KW-0472">Membrane</keyword>
<organism evidence="2 3">
    <name type="scientific">Ktedonospora formicarum</name>
    <dbReference type="NCBI Taxonomy" id="2778364"/>
    <lineage>
        <taxon>Bacteria</taxon>
        <taxon>Bacillati</taxon>
        <taxon>Chloroflexota</taxon>
        <taxon>Ktedonobacteria</taxon>
        <taxon>Ktedonobacterales</taxon>
        <taxon>Ktedonobacteraceae</taxon>
        <taxon>Ktedonospora</taxon>
    </lineage>
</organism>
<keyword evidence="1" id="KW-0812">Transmembrane</keyword>
<evidence type="ECO:0000313" key="3">
    <source>
        <dbReference type="Proteomes" id="UP000612362"/>
    </source>
</evidence>
<protein>
    <submittedName>
        <fullName evidence="2">Uncharacterized protein</fullName>
    </submittedName>
</protein>
<reference evidence="2" key="1">
    <citation type="submission" date="2020-10" db="EMBL/GenBank/DDBJ databases">
        <title>Taxonomic study of unclassified bacteria belonging to the class Ktedonobacteria.</title>
        <authorList>
            <person name="Yabe S."/>
            <person name="Wang C.M."/>
            <person name="Zheng Y."/>
            <person name="Sakai Y."/>
            <person name="Cavaletti L."/>
            <person name="Monciardini P."/>
            <person name="Donadio S."/>
        </authorList>
    </citation>
    <scope>NUCLEOTIDE SEQUENCE</scope>
    <source>
        <strain evidence="2">SOSP1-1</strain>
    </source>
</reference>
<feature type="transmembrane region" description="Helical" evidence="1">
    <location>
        <begin position="6"/>
        <end position="28"/>
    </location>
</feature>